<proteinExistence type="predicted"/>
<feature type="region of interest" description="Disordered" evidence="1">
    <location>
        <begin position="132"/>
        <end position="194"/>
    </location>
</feature>
<protein>
    <submittedName>
        <fullName evidence="2">Uncharacterized protein</fullName>
    </submittedName>
</protein>
<feature type="region of interest" description="Disordered" evidence="1">
    <location>
        <begin position="32"/>
        <end position="120"/>
    </location>
</feature>
<feature type="compositionally biased region" description="Low complexity" evidence="1">
    <location>
        <begin position="176"/>
        <end position="194"/>
    </location>
</feature>
<keyword evidence="3" id="KW-1185">Reference proteome</keyword>
<reference evidence="2 3" key="1">
    <citation type="submission" date="2019-08" db="EMBL/GenBank/DDBJ databases">
        <title>Archangium and Cystobacter genomes.</title>
        <authorList>
            <person name="Chen I.-C.K."/>
            <person name="Wielgoss S."/>
        </authorList>
    </citation>
    <scope>NUCLEOTIDE SEQUENCE [LARGE SCALE GENOMIC DNA]</scope>
    <source>
        <strain evidence="2 3">Cbm 6</strain>
    </source>
</reference>
<feature type="compositionally biased region" description="Pro residues" evidence="1">
    <location>
        <begin position="53"/>
        <end position="63"/>
    </location>
</feature>
<dbReference type="EMBL" id="CP043494">
    <property type="protein sequence ID" value="WNG51372.1"/>
    <property type="molecule type" value="Genomic_DNA"/>
</dbReference>
<evidence type="ECO:0000313" key="2">
    <source>
        <dbReference type="EMBL" id="WNG51372.1"/>
    </source>
</evidence>
<name>A0ABY9X7K9_9BACT</name>
<evidence type="ECO:0000313" key="3">
    <source>
        <dbReference type="Proteomes" id="UP001611383"/>
    </source>
</evidence>
<gene>
    <name evidence="2" type="ORF">F0U60_50005</name>
</gene>
<sequence length="194" mass="21235">MNNRSRFIPPLAAGLLLGAALALRLFWPGWEVGPSEKDSPGVTALPAVSTPVPLSPVPAPTKPEPVTARPRMEVAEGPQGRGTVVPLGPGDEVPEPEVANPLPQQNEPIEPEKPQTAAWRHGKLERITELLGRDIERLEQEQKEAESRGDEEEARRLKVQLTRHRERLGRLREETAALATTAQQEEQSASAQAR</sequence>
<feature type="compositionally biased region" description="Basic residues" evidence="1">
    <location>
        <begin position="157"/>
        <end position="167"/>
    </location>
</feature>
<accession>A0ABY9X7K9</accession>
<evidence type="ECO:0000256" key="1">
    <source>
        <dbReference type="SAM" id="MobiDB-lite"/>
    </source>
</evidence>
<feature type="compositionally biased region" description="Basic and acidic residues" evidence="1">
    <location>
        <begin position="132"/>
        <end position="156"/>
    </location>
</feature>
<organism evidence="2 3">
    <name type="scientific">Archangium minus</name>
    <dbReference type="NCBI Taxonomy" id="83450"/>
    <lineage>
        <taxon>Bacteria</taxon>
        <taxon>Pseudomonadati</taxon>
        <taxon>Myxococcota</taxon>
        <taxon>Myxococcia</taxon>
        <taxon>Myxococcales</taxon>
        <taxon>Cystobacterineae</taxon>
        <taxon>Archangiaceae</taxon>
        <taxon>Archangium</taxon>
    </lineage>
</organism>
<dbReference type="RefSeq" id="WP_395811565.1">
    <property type="nucleotide sequence ID" value="NZ_CP043494.1"/>
</dbReference>
<dbReference type="Proteomes" id="UP001611383">
    <property type="component" value="Chromosome"/>
</dbReference>